<gene>
    <name evidence="1" type="ORF">IDH41_11125</name>
</gene>
<name>A0A927CKI1_9BACL</name>
<evidence type="ECO:0000313" key="1">
    <source>
        <dbReference type="EMBL" id="MBD2869130.1"/>
    </source>
</evidence>
<organism evidence="1 2">
    <name type="scientific">Paenibacillus arenilitoris</name>
    <dbReference type="NCBI Taxonomy" id="2772299"/>
    <lineage>
        <taxon>Bacteria</taxon>
        <taxon>Bacillati</taxon>
        <taxon>Bacillota</taxon>
        <taxon>Bacilli</taxon>
        <taxon>Bacillales</taxon>
        <taxon>Paenibacillaceae</taxon>
        <taxon>Paenibacillus</taxon>
    </lineage>
</organism>
<comment type="caution">
    <text evidence="1">The sequence shown here is derived from an EMBL/GenBank/DDBJ whole genome shotgun (WGS) entry which is preliminary data.</text>
</comment>
<dbReference type="Proteomes" id="UP000632125">
    <property type="component" value="Unassembled WGS sequence"/>
</dbReference>
<accession>A0A927CKI1</accession>
<protein>
    <submittedName>
        <fullName evidence="1">Uncharacterized protein</fullName>
    </submittedName>
</protein>
<evidence type="ECO:0000313" key="2">
    <source>
        <dbReference type="Proteomes" id="UP000632125"/>
    </source>
</evidence>
<dbReference type="EMBL" id="JACXIY010000013">
    <property type="protein sequence ID" value="MBD2869130.1"/>
    <property type="molecule type" value="Genomic_DNA"/>
</dbReference>
<dbReference type="AlphaFoldDB" id="A0A927CKI1"/>
<dbReference type="SUPFAM" id="SSF56112">
    <property type="entry name" value="Protein kinase-like (PK-like)"/>
    <property type="match status" value="1"/>
</dbReference>
<dbReference type="InterPro" id="IPR011009">
    <property type="entry name" value="Kinase-like_dom_sf"/>
</dbReference>
<reference evidence="1" key="1">
    <citation type="submission" date="2020-09" db="EMBL/GenBank/DDBJ databases">
        <title>A novel bacterium of genus Paenibacillus, isolated from South China Sea.</title>
        <authorList>
            <person name="Huang H."/>
            <person name="Mo K."/>
            <person name="Hu Y."/>
        </authorList>
    </citation>
    <scope>NUCLEOTIDE SEQUENCE</scope>
    <source>
        <strain evidence="1">IB182493</strain>
    </source>
</reference>
<dbReference type="RefSeq" id="WP_190860967.1">
    <property type="nucleotide sequence ID" value="NZ_JACXIY010000013.1"/>
</dbReference>
<sequence length="131" mass="14634">MFVNSEINLPSEEVLEHFGAQVLMTLGGRINTIVDQTGQVILLDWGNAAVSTVNGDIINVLQCHILDGDPDSEHFKAFLDGYGIHEDDLADRRHLLLLRAFDNLRWAIDRSPDQIESYAAIAKQVVDMTMD</sequence>
<keyword evidence="2" id="KW-1185">Reference proteome</keyword>
<proteinExistence type="predicted"/>